<proteinExistence type="predicted"/>
<keyword evidence="1" id="KW-0812">Transmembrane</keyword>
<comment type="caution">
    <text evidence="2">The sequence shown here is derived from an EMBL/GenBank/DDBJ whole genome shotgun (WGS) entry which is preliminary data.</text>
</comment>
<dbReference type="Proteomes" id="UP001272052">
    <property type="component" value="Unassembled WGS sequence"/>
</dbReference>
<accession>A0ABU3VP53</accession>
<evidence type="ECO:0000313" key="2">
    <source>
        <dbReference type="EMBL" id="MDV0445187.1"/>
    </source>
</evidence>
<dbReference type="EMBL" id="JAWDKC010000013">
    <property type="protein sequence ID" value="MDV0445187.1"/>
    <property type="molecule type" value="Genomic_DNA"/>
</dbReference>
<evidence type="ECO:0000313" key="3">
    <source>
        <dbReference type="Proteomes" id="UP001272052"/>
    </source>
</evidence>
<reference evidence="2 3" key="1">
    <citation type="submission" date="2023-06" db="EMBL/GenBank/DDBJ databases">
        <title>Genome sequence of Methanimicrococcus sp. At1.</title>
        <authorList>
            <person name="Protasov E."/>
            <person name="Platt K."/>
            <person name="Poehlein A."/>
            <person name="Daniel R."/>
            <person name="Brune A."/>
        </authorList>
    </citation>
    <scope>NUCLEOTIDE SEQUENCE [LARGE SCALE GENOMIC DNA]</scope>
    <source>
        <strain evidence="2 3">At1</strain>
    </source>
</reference>
<sequence length="144" mass="15773">MEFKNKRNLSILGILIILIMICAASAYAYSDPVKTSLATIVSVFAVGFAPLYCFGKGIVEKKQQHIGVQILISLIIPFIWVAVSTYRWYSGLPPLTAGETPLAAFGAVWIEAFVFFLMGVMFAVGGCYTDRIVEKLKNIGKNSV</sequence>
<feature type="transmembrane region" description="Helical" evidence="1">
    <location>
        <begin position="9"/>
        <end position="29"/>
    </location>
</feature>
<keyword evidence="1" id="KW-1133">Transmembrane helix</keyword>
<feature type="transmembrane region" description="Helical" evidence="1">
    <location>
        <begin position="103"/>
        <end position="128"/>
    </location>
</feature>
<feature type="transmembrane region" description="Helical" evidence="1">
    <location>
        <begin position="35"/>
        <end position="54"/>
    </location>
</feature>
<gene>
    <name evidence="2" type="ORF">MmiAt1_07440</name>
</gene>
<evidence type="ECO:0000256" key="1">
    <source>
        <dbReference type="SAM" id="Phobius"/>
    </source>
</evidence>
<organism evidence="2 3">
    <name type="scientific">Methanimicrococcus hacksteinii</name>
    <dbReference type="NCBI Taxonomy" id="3028293"/>
    <lineage>
        <taxon>Archaea</taxon>
        <taxon>Methanobacteriati</taxon>
        <taxon>Methanobacteriota</taxon>
        <taxon>Stenosarchaea group</taxon>
        <taxon>Methanomicrobia</taxon>
        <taxon>Methanosarcinales</taxon>
        <taxon>Methanosarcinaceae</taxon>
        <taxon>Methanimicrococcus</taxon>
    </lineage>
</organism>
<protein>
    <submittedName>
        <fullName evidence="2">Uncharacterized protein</fullName>
    </submittedName>
</protein>
<keyword evidence="3" id="KW-1185">Reference proteome</keyword>
<keyword evidence="1" id="KW-0472">Membrane</keyword>
<dbReference type="RefSeq" id="WP_318785615.1">
    <property type="nucleotide sequence ID" value="NZ_JAWDKC010000013.1"/>
</dbReference>
<feature type="transmembrane region" description="Helical" evidence="1">
    <location>
        <begin position="66"/>
        <end position="83"/>
    </location>
</feature>
<name>A0ABU3VP53_9EURY</name>